<keyword evidence="2" id="KW-1185">Reference proteome</keyword>
<evidence type="ECO:0000313" key="1">
    <source>
        <dbReference type="EMBL" id="TCD71848.1"/>
    </source>
</evidence>
<dbReference type="AlphaFoldDB" id="A0A4R0S2L5"/>
<name>A0A4R0S2L5_9APHY</name>
<dbReference type="Proteomes" id="UP000292702">
    <property type="component" value="Unassembled WGS sequence"/>
</dbReference>
<dbReference type="STRING" id="92696.A0A4R0S2L5"/>
<reference evidence="1 2" key="1">
    <citation type="submission" date="2018-11" db="EMBL/GenBank/DDBJ databases">
        <title>Genome assembly of Steccherinum ochraceum LE-BIN_3174, the white-rot fungus of the Steccherinaceae family (The Residual Polyporoid clade, Polyporales, Basidiomycota).</title>
        <authorList>
            <person name="Fedorova T.V."/>
            <person name="Glazunova O.A."/>
            <person name="Landesman E.O."/>
            <person name="Moiseenko K.V."/>
            <person name="Psurtseva N.V."/>
            <person name="Savinova O.S."/>
            <person name="Shakhova N.V."/>
            <person name="Tyazhelova T.V."/>
            <person name="Vasina D.V."/>
        </authorList>
    </citation>
    <scope>NUCLEOTIDE SEQUENCE [LARGE SCALE GENOMIC DNA]</scope>
    <source>
        <strain evidence="1 2">LE-BIN_3174</strain>
    </source>
</reference>
<evidence type="ECO:0000313" key="2">
    <source>
        <dbReference type="Proteomes" id="UP000292702"/>
    </source>
</evidence>
<dbReference type="EMBL" id="RWJN01000002">
    <property type="protein sequence ID" value="TCD71848.1"/>
    <property type="molecule type" value="Genomic_DNA"/>
</dbReference>
<gene>
    <name evidence="1" type="ORF">EIP91_003191</name>
</gene>
<accession>A0A4R0S2L5</accession>
<protein>
    <submittedName>
        <fullName evidence="1">Uncharacterized protein</fullName>
    </submittedName>
</protein>
<organism evidence="1 2">
    <name type="scientific">Steccherinum ochraceum</name>
    <dbReference type="NCBI Taxonomy" id="92696"/>
    <lineage>
        <taxon>Eukaryota</taxon>
        <taxon>Fungi</taxon>
        <taxon>Dikarya</taxon>
        <taxon>Basidiomycota</taxon>
        <taxon>Agaricomycotina</taxon>
        <taxon>Agaricomycetes</taxon>
        <taxon>Polyporales</taxon>
        <taxon>Steccherinaceae</taxon>
        <taxon>Steccherinum</taxon>
    </lineage>
</organism>
<proteinExistence type="predicted"/>
<sequence length="257" mass="30341">MTRFIHHTNVTQTSAPDAYKQGQDQAQLSIVRYHYLRAAATRAFASTNEGRRFVLFAREDLQFSKYKDYKLENVQSIKIHVPSPDGRTRFEEIRPYVELFQHDSYQCREGGILYCVAEWREFWNIIMHFHCSPQHTTGIGKWDDILVKLQSGEAGQEIVPCMVSTYVLTNREYSLRFRKDRDALFKLQPSLYQQFRNGSELAEIERIDENCQKKDWKRHKKEPCLPYVEMVDNDKLWNMFGTRKGTGDSQVIIVDER</sequence>
<dbReference type="OrthoDB" id="341421at2759"/>
<comment type="caution">
    <text evidence="1">The sequence shown here is derived from an EMBL/GenBank/DDBJ whole genome shotgun (WGS) entry which is preliminary data.</text>
</comment>